<keyword evidence="5" id="KW-1185">Reference proteome</keyword>
<dbReference type="AlphaFoldDB" id="A0ABD6AJD3"/>
<organism evidence="4 5">
    <name type="scientific">Halorubrum rutilum</name>
    <dbReference type="NCBI Taxonomy" id="1364933"/>
    <lineage>
        <taxon>Archaea</taxon>
        <taxon>Methanobacteriati</taxon>
        <taxon>Methanobacteriota</taxon>
        <taxon>Stenosarchaea group</taxon>
        <taxon>Halobacteria</taxon>
        <taxon>Halobacteriales</taxon>
        <taxon>Haloferacaceae</taxon>
        <taxon>Halorubrum</taxon>
    </lineage>
</organism>
<dbReference type="EMBL" id="JBHTBL010000004">
    <property type="protein sequence ID" value="MFC7324161.1"/>
    <property type="molecule type" value="Genomic_DNA"/>
</dbReference>
<evidence type="ECO:0000259" key="2">
    <source>
        <dbReference type="Pfam" id="PF26590"/>
    </source>
</evidence>
<protein>
    <submittedName>
        <fullName evidence="4">Uncharacterized protein</fullName>
    </submittedName>
</protein>
<dbReference type="Pfam" id="PF26589">
    <property type="entry name" value="DUF8186"/>
    <property type="match status" value="1"/>
</dbReference>
<dbReference type="Pfam" id="PF26591">
    <property type="entry name" value="DUF8186_C"/>
    <property type="match status" value="1"/>
</dbReference>
<feature type="domain" description="DUF8186" evidence="3">
    <location>
        <begin position="414"/>
        <end position="514"/>
    </location>
</feature>
<dbReference type="RefSeq" id="WP_256408438.1">
    <property type="nucleotide sequence ID" value="NZ_JANHDN010000003.1"/>
</dbReference>
<dbReference type="Proteomes" id="UP001596545">
    <property type="component" value="Unassembled WGS sequence"/>
</dbReference>
<dbReference type="InterPro" id="IPR058910">
    <property type="entry name" value="DUF8186_M"/>
</dbReference>
<feature type="domain" description="DUF8186" evidence="2">
    <location>
        <begin position="254"/>
        <end position="403"/>
    </location>
</feature>
<evidence type="ECO:0000313" key="4">
    <source>
        <dbReference type="EMBL" id="MFC7324161.1"/>
    </source>
</evidence>
<comment type="caution">
    <text evidence="4">The sequence shown here is derived from an EMBL/GenBank/DDBJ whole genome shotgun (WGS) entry which is preliminary data.</text>
</comment>
<gene>
    <name evidence="4" type="ORF">ACFQMF_06145</name>
</gene>
<sequence length="559" mass="59517">MVAQTMRVTVNRGHRLAIGVVALTAVLAVTAGSTAADPPPANATRTVDARDTDPCLTPAAYNATYGQSPTPTQQLATCTDLTYAAPPAHAARMTTAAFPALEPGSADTSVYPPHADPVSAGAIADAHATVFAVYPATRVHLDPTTTRQYIAPTGTVRALVDYRVRDNLGPNRSVRSHRVRTVTLDIGTEQVASTTGTQTPTLSYNTTQTGEQPLTVTAEIAVSITVTGSRTTTFTQTVTVSDTRSVWVYRLTPEAYTVQYPDGQGGLAVYQGNPWHSLTLSGDATDRVRGVWRYYTARDPRWDHLIFSRATTTTTRPSAVRPLRVAAFPAQIGPRAVPVRDGPTVTAVWGVTTRSPATRLPPNVSVGVVTDEYTRSYGLAVRNETLDPEHVQVHGIVRGVSAPLSEVTRTARPIREPNLSVRLIDSSGSAATLRITVRDSQTGAPLRVTESAAPKPIVADGPDGTLSINGEPVTLGPDGTATRTVSEPGLYTVRFEPASWRTTSPAYTAASDTVRWHPLGTLAGWVQLLETAFWVGVPIAVAWIAGRQIAHLISGESRT</sequence>
<feature type="domain" description="DUF8186" evidence="1">
    <location>
        <begin position="100"/>
        <end position="249"/>
    </location>
</feature>
<dbReference type="InterPro" id="IPR058499">
    <property type="entry name" value="DUF8186"/>
</dbReference>
<evidence type="ECO:0000259" key="1">
    <source>
        <dbReference type="Pfam" id="PF26589"/>
    </source>
</evidence>
<name>A0ABD6AJD3_9EURY</name>
<accession>A0ABD6AJD3</accession>
<dbReference type="InterPro" id="IPR058911">
    <property type="entry name" value="DUF8186_C"/>
</dbReference>
<evidence type="ECO:0000313" key="5">
    <source>
        <dbReference type="Proteomes" id="UP001596545"/>
    </source>
</evidence>
<reference evidence="4 5" key="1">
    <citation type="journal article" date="2019" name="Int. J. Syst. Evol. Microbiol.">
        <title>The Global Catalogue of Microorganisms (GCM) 10K type strain sequencing project: providing services to taxonomists for standard genome sequencing and annotation.</title>
        <authorList>
            <consortium name="The Broad Institute Genomics Platform"/>
            <consortium name="The Broad Institute Genome Sequencing Center for Infectious Disease"/>
            <person name="Wu L."/>
            <person name="Ma J."/>
        </authorList>
    </citation>
    <scope>NUCLEOTIDE SEQUENCE [LARGE SCALE GENOMIC DNA]</scope>
    <source>
        <strain evidence="4 5">CGMCC 1.12554</strain>
    </source>
</reference>
<dbReference type="Pfam" id="PF26590">
    <property type="entry name" value="DUF8186_M"/>
    <property type="match status" value="1"/>
</dbReference>
<proteinExistence type="predicted"/>
<evidence type="ECO:0000259" key="3">
    <source>
        <dbReference type="Pfam" id="PF26591"/>
    </source>
</evidence>